<accession>A0ABV1SGX9</accession>
<evidence type="ECO:0000259" key="2">
    <source>
        <dbReference type="PROSITE" id="PS51819"/>
    </source>
</evidence>
<dbReference type="PANTHER" id="PTHR43279:SF1">
    <property type="entry name" value="CATECHOL-2,3-DIOXYGENASE"/>
    <property type="match status" value="1"/>
</dbReference>
<reference evidence="3 4" key="2">
    <citation type="submission" date="2024-06" db="EMBL/GenBank/DDBJ databases">
        <title>Thioclava kandeliae sp. nov. from a rhizosphere soil sample of Kandelia candel in a mangrove.</title>
        <authorList>
            <person name="Mu T."/>
        </authorList>
    </citation>
    <scope>NUCLEOTIDE SEQUENCE [LARGE SCALE GENOMIC DNA]</scope>
    <source>
        <strain evidence="3 4">CPCC 100088</strain>
    </source>
</reference>
<evidence type="ECO:0000256" key="1">
    <source>
        <dbReference type="ARBA" id="ARBA00022723"/>
    </source>
</evidence>
<dbReference type="PANTHER" id="PTHR43279">
    <property type="entry name" value="CATECHOL-2,3-DIOXYGENASE"/>
    <property type="match status" value="1"/>
</dbReference>
<dbReference type="Pfam" id="PF00903">
    <property type="entry name" value="Glyoxalase"/>
    <property type="match status" value="1"/>
</dbReference>
<name>A0ABV1SGX9_9RHOB</name>
<dbReference type="InterPro" id="IPR029068">
    <property type="entry name" value="Glyas_Bleomycin-R_OHBP_Dase"/>
</dbReference>
<dbReference type="PROSITE" id="PS00934">
    <property type="entry name" value="GLYOXALASE_I_1"/>
    <property type="match status" value="1"/>
</dbReference>
<dbReference type="Proteomes" id="UP001438953">
    <property type="component" value="Unassembled WGS sequence"/>
</dbReference>
<dbReference type="Gene3D" id="3.10.180.10">
    <property type="entry name" value="2,3-Dihydroxybiphenyl 1,2-Dioxygenase, domain 1"/>
    <property type="match status" value="2"/>
</dbReference>
<dbReference type="RefSeq" id="WP_339114232.1">
    <property type="nucleotide sequence ID" value="NZ_JAYWLC010000005.1"/>
</dbReference>
<dbReference type="EMBL" id="JAYWLC010000005">
    <property type="protein sequence ID" value="MER5171781.1"/>
    <property type="molecule type" value="Genomic_DNA"/>
</dbReference>
<gene>
    <name evidence="3" type="ORF">VSX56_08320</name>
</gene>
<dbReference type="PROSITE" id="PS51819">
    <property type="entry name" value="VOC"/>
    <property type="match status" value="1"/>
</dbReference>
<dbReference type="InterPro" id="IPR037523">
    <property type="entry name" value="VOC_core"/>
</dbReference>
<keyword evidence="4" id="KW-1185">Reference proteome</keyword>
<sequence length="271" mass="29248">MATSDAPIEIGHVVLTVHDLKSVGAFYENVLGLARLSSDGTVARYGADGHVLVELRADKAARKASHREAGLFHTAFLMPSRRALADWLDNAVARRAPLQGASDHSVSEAIYLADPEGNGVEVYVDRPRDKWIRMGDQIHMVTEPLDLQDLHNQRSGKWSGAPKGMTIGHVHLQVGGLAPAMEFYGDRLGLSVMTDYPGAKFFGWGGYHHHIATNIWNSRGAGTVSRPATGLSGLTLRGEAKEIDGLGGEATLVDPWGLPVTLQTKEMANAR</sequence>
<evidence type="ECO:0000313" key="4">
    <source>
        <dbReference type="Proteomes" id="UP001438953"/>
    </source>
</evidence>
<evidence type="ECO:0000313" key="3">
    <source>
        <dbReference type="EMBL" id="MER5171781.1"/>
    </source>
</evidence>
<dbReference type="InterPro" id="IPR004360">
    <property type="entry name" value="Glyas_Fos-R_dOase_dom"/>
</dbReference>
<feature type="domain" description="VOC" evidence="2">
    <location>
        <begin position="9"/>
        <end position="125"/>
    </location>
</feature>
<dbReference type="SUPFAM" id="SSF54593">
    <property type="entry name" value="Glyoxalase/Bleomycin resistance protein/Dihydroxybiphenyl dioxygenase"/>
    <property type="match status" value="2"/>
</dbReference>
<dbReference type="InterPro" id="IPR018146">
    <property type="entry name" value="Glyoxalase_1_CS"/>
</dbReference>
<proteinExistence type="predicted"/>
<keyword evidence="1" id="KW-0479">Metal-binding</keyword>
<protein>
    <submittedName>
        <fullName evidence="3">VOC family protein</fullName>
    </submittedName>
</protein>
<organism evidence="3 4">
    <name type="scientific">Thioclava kandeliae</name>
    <dbReference type="NCBI Taxonomy" id="3070818"/>
    <lineage>
        <taxon>Bacteria</taxon>
        <taxon>Pseudomonadati</taxon>
        <taxon>Pseudomonadota</taxon>
        <taxon>Alphaproteobacteria</taxon>
        <taxon>Rhodobacterales</taxon>
        <taxon>Paracoccaceae</taxon>
        <taxon>Thioclava</taxon>
    </lineage>
</organism>
<comment type="caution">
    <text evidence="3">The sequence shown here is derived from an EMBL/GenBank/DDBJ whole genome shotgun (WGS) entry which is preliminary data.</text>
</comment>
<reference evidence="3 4" key="1">
    <citation type="submission" date="2024-01" db="EMBL/GenBank/DDBJ databases">
        <authorList>
            <person name="Deng Y."/>
            <person name="Su J."/>
        </authorList>
    </citation>
    <scope>NUCLEOTIDE SEQUENCE [LARGE SCALE GENOMIC DNA]</scope>
    <source>
        <strain evidence="3 4">CPCC 100088</strain>
    </source>
</reference>